<dbReference type="NCBIfam" id="NF045625">
    <property type="entry name" value="IBP_CFB"/>
    <property type="match status" value="1"/>
</dbReference>
<proteinExistence type="inferred from homology"/>
<sequence length="272" mass="27917">MKIVKMFPVLAVLLVGLMTSCSTDTDSGTAVVANSIFKTTPIPSTDKSTSNLTNSATLETINLGVAGNFAILSKTGITDVYKSAVTGDVGASPITGAAILLKCDEVTGTVYSVDATGPACKITDATRLTTAVGDMETAYTNAAGRINPDFLNLGAGSIGGKTLTPGLYTWTSTLNIPTDITISGSPTDVWIFQVAGNLNMSSAVRITLAGGAQAKNIFWQTAGAVTLGTTSHFEGNILSQTGINLKTGASINGRMLAQTAVTLQMNTVVLPQ</sequence>
<evidence type="ECO:0000313" key="4">
    <source>
        <dbReference type="EMBL" id="XDU97038.1"/>
    </source>
</evidence>
<dbReference type="PROSITE" id="PS51257">
    <property type="entry name" value="PROKAR_LIPOPROTEIN"/>
    <property type="match status" value="1"/>
</dbReference>
<dbReference type="AlphaFoldDB" id="A0AB39W579"/>
<gene>
    <name evidence="4" type="ORF">AB3G34_07960</name>
</gene>
<evidence type="ECO:0000256" key="1">
    <source>
        <dbReference type="ARBA" id="ARBA00005445"/>
    </source>
</evidence>
<feature type="signal peptide" evidence="3">
    <location>
        <begin position="1"/>
        <end position="24"/>
    </location>
</feature>
<comment type="similarity">
    <text evidence="1">Belongs to the ice-binding protein family.</text>
</comment>
<name>A0AB39W579_9FLAO</name>
<dbReference type="EMBL" id="CP165625">
    <property type="protein sequence ID" value="XDU97038.1"/>
    <property type="molecule type" value="Genomic_DNA"/>
</dbReference>
<evidence type="ECO:0000256" key="3">
    <source>
        <dbReference type="SAM" id="SignalP"/>
    </source>
</evidence>
<reference evidence="4" key="1">
    <citation type="submission" date="2024-07" db="EMBL/GenBank/DDBJ databases">
        <authorList>
            <person name="Biller S.J."/>
        </authorList>
    </citation>
    <scope>NUCLEOTIDE SEQUENCE</scope>
    <source>
        <strain evidence="4">WC2409</strain>
    </source>
</reference>
<feature type="chain" id="PRO_5044190202" evidence="3">
    <location>
        <begin position="25"/>
        <end position="272"/>
    </location>
</feature>
<accession>A0AB39W579</accession>
<protein>
    <submittedName>
        <fullName evidence="4">Ice-binding protein</fullName>
    </submittedName>
</protein>
<dbReference type="RefSeq" id="WP_367770527.1">
    <property type="nucleotide sequence ID" value="NZ_CP165625.1"/>
</dbReference>
<keyword evidence="2 3" id="KW-0732">Signal</keyword>
<evidence type="ECO:0000256" key="2">
    <source>
        <dbReference type="ARBA" id="ARBA00022729"/>
    </source>
</evidence>
<organism evidence="4">
    <name type="scientific">Flavobacterium sp. WC2409</name>
    <dbReference type="NCBI Taxonomy" id="3234139"/>
    <lineage>
        <taxon>Bacteria</taxon>
        <taxon>Pseudomonadati</taxon>
        <taxon>Bacteroidota</taxon>
        <taxon>Flavobacteriia</taxon>
        <taxon>Flavobacteriales</taxon>
        <taxon>Flavobacteriaceae</taxon>
        <taxon>Flavobacterium</taxon>
    </lineage>
</organism>
<dbReference type="Pfam" id="PF11999">
    <property type="entry name" value="Ice_binding"/>
    <property type="match status" value="1"/>
</dbReference>
<dbReference type="InterPro" id="IPR021884">
    <property type="entry name" value="Ice-bd_prot"/>
</dbReference>